<evidence type="ECO:0000313" key="11">
    <source>
        <dbReference type="Proteomes" id="UP000252355"/>
    </source>
</evidence>
<dbReference type="AlphaFoldDB" id="A0A367ZSX2"/>
<keyword evidence="6 9" id="KW-1133">Transmembrane helix</keyword>
<comment type="subunit">
    <text evidence="9">Forms a complex with TatC.</text>
</comment>
<keyword evidence="4 9" id="KW-0812">Transmembrane</keyword>
<protein>
    <recommendedName>
        <fullName evidence="9">Sec-independent protein translocase protein TatA</fullName>
    </recommendedName>
</protein>
<accession>A0A367ZSX2</accession>
<dbReference type="HAMAP" id="MF_00236">
    <property type="entry name" value="TatA_E"/>
    <property type="match status" value="1"/>
</dbReference>
<dbReference type="InterPro" id="IPR006312">
    <property type="entry name" value="TatA/E"/>
</dbReference>
<proteinExistence type="inferred from homology"/>
<name>A0A367ZSX2_9BACT</name>
<dbReference type="PANTHER" id="PTHR42982">
    <property type="entry name" value="SEC-INDEPENDENT PROTEIN TRANSLOCASE PROTEIN TATA"/>
    <property type="match status" value="1"/>
</dbReference>
<dbReference type="GO" id="GO:0043953">
    <property type="term" value="P:protein transport by the Tat complex"/>
    <property type="evidence" value="ECO:0007669"/>
    <property type="project" value="UniProtKB-UniRule"/>
</dbReference>
<sequence>MGLNFSELLVILVIILILFGPGKLPEIGKALGRGIREFKKAQREVNDDQDEDKQP</sequence>
<dbReference type="GO" id="GO:0033281">
    <property type="term" value="C:TAT protein transport complex"/>
    <property type="evidence" value="ECO:0007669"/>
    <property type="project" value="UniProtKB-UniRule"/>
</dbReference>
<comment type="similarity">
    <text evidence="9">Belongs to the TatA/E family.</text>
</comment>
<evidence type="ECO:0000256" key="6">
    <source>
        <dbReference type="ARBA" id="ARBA00022989"/>
    </source>
</evidence>
<keyword evidence="2 9" id="KW-0813">Transport</keyword>
<evidence type="ECO:0000256" key="3">
    <source>
        <dbReference type="ARBA" id="ARBA00022475"/>
    </source>
</evidence>
<comment type="function">
    <text evidence="9">Part of the twin-arginine translocation (Tat) system that transports large folded proteins containing a characteristic twin-arginine motif in their signal peptide across membranes. TatA could form the protein-conducting channel of the Tat system.</text>
</comment>
<evidence type="ECO:0000256" key="9">
    <source>
        <dbReference type="HAMAP-Rule" id="MF_00236"/>
    </source>
</evidence>
<evidence type="ECO:0000256" key="7">
    <source>
        <dbReference type="ARBA" id="ARBA00023010"/>
    </source>
</evidence>
<evidence type="ECO:0000256" key="8">
    <source>
        <dbReference type="ARBA" id="ARBA00023136"/>
    </source>
</evidence>
<keyword evidence="3 9" id="KW-1003">Cell membrane</keyword>
<keyword evidence="7 9" id="KW-0811">Translocation</keyword>
<reference evidence="10 11" key="1">
    <citation type="submission" date="2018-05" db="EMBL/GenBank/DDBJ databases">
        <title>A metagenomic window into the 2 km-deep terrestrial subsurface aquifer revealed taxonomically and functionally diverse microbial community comprising novel uncultured bacterial lineages.</title>
        <authorList>
            <person name="Kadnikov V.V."/>
            <person name="Mardanov A.V."/>
            <person name="Beletsky A.V."/>
            <person name="Banks D."/>
            <person name="Pimenov N.V."/>
            <person name="Frank Y.A."/>
            <person name="Karnachuk O.V."/>
            <person name="Ravin N.V."/>
        </authorList>
    </citation>
    <scope>NUCLEOTIDE SEQUENCE [LARGE SCALE GENOMIC DNA]</scope>
    <source>
        <strain evidence="10">BY5</strain>
    </source>
</reference>
<dbReference type="NCBIfam" id="NF011430">
    <property type="entry name" value="PRK14861.1"/>
    <property type="match status" value="1"/>
</dbReference>
<dbReference type="Gene3D" id="1.20.5.3310">
    <property type="match status" value="1"/>
</dbReference>
<gene>
    <name evidence="9" type="primary">tatA</name>
    <name evidence="10" type="ORF">OZSIB_3218</name>
</gene>
<dbReference type="InterPro" id="IPR003369">
    <property type="entry name" value="TatA/B/E"/>
</dbReference>
<evidence type="ECO:0000256" key="4">
    <source>
        <dbReference type="ARBA" id="ARBA00022692"/>
    </source>
</evidence>
<dbReference type="NCBIfam" id="TIGR01411">
    <property type="entry name" value="tatAE"/>
    <property type="match status" value="1"/>
</dbReference>
<dbReference type="GO" id="GO:0008320">
    <property type="term" value="F:protein transmembrane transporter activity"/>
    <property type="evidence" value="ECO:0007669"/>
    <property type="project" value="UniProtKB-UniRule"/>
</dbReference>
<dbReference type="PANTHER" id="PTHR42982:SF1">
    <property type="entry name" value="SEC-INDEPENDENT PROTEIN TRANSLOCASE PROTEIN TATA"/>
    <property type="match status" value="1"/>
</dbReference>
<comment type="subcellular location">
    <subcellularLocation>
        <location evidence="1 9">Cell membrane</location>
        <topology evidence="1 9">Single-pass membrane protein</topology>
    </subcellularLocation>
</comment>
<dbReference type="Proteomes" id="UP000252355">
    <property type="component" value="Unassembled WGS sequence"/>
</dbReference>
<evidence type="ECO:0000256" key="5">
    <source>
        <dbReference type="ARBA" id="ARBA00022927"/>
    </source>
</evidence>
<keyword evidence="8 9" id="KW-0472">Membrane</keyword>
<evidence type="ECO:0000256" key="2">
    <source>
        <dbReference type="ARBA" id="ARBA00022448"/>
    </source>
</evidence>
<dbReference type="Pfam" id="PF02416">
    <property type="entry name" value="TatA_B_E"/>
    <property type="match status" value="1"/>
</dbReference>
<evidence type="ECO:0000256" key="1">
    <source>
        <dbReference type="ARBA" id="ARBA00004162"/>
    </source>
</evidence>
<keyword evidence="5 9" id="KW-0653">Protein transport</keyword>
<dbReference type="EMBL" id="QOQW01000006">
    <property type="protein sequence ID" value="RCK80472.1"/>
    <property type="molecule type" value="Genomic_DNA"/>
</dbReference>
<evidence type="ECO:0000313" key="10">
    <source>
        <dbReference type="EMBL" id="RCK80472.1"/>
    </source>
</evidence>
<comment type="caution">
    <text evidence="10">The sequence shown here is derived from an EMBL/GenBank/DDBJ whole genome shotgun (WGS) entry which is preliminary data.</text>
</comment>
<organism evidence="10 11">
    <name type="scientific">Candidatus Ozemobacter sibiricus</name>
    <dbReference type="NCBI Taxonomy" id="2268124"/>
    <lineage>
        <taxon>Bacteria</taxon>
        <taxon>Candidatus Ozemobacteria</taxon>
        <taxon>Candidatus Ozemobacterales</taxon>
        <taxon>Candidatus Ozemobacteraceae</taxon>
        <taxon>Candidatus Ozemobacter</taxon>
    </lineage>
</organism>